<dbReference type="InterPro" id="IPR007569">
    <property type="entry name" value="DUF559"/>
</dbReference>
<protein>
    <submittedName>
        <fullName evidence="2">DUF559 domain-containing protein</fullName>
    </submittedName>
</protein>
<organism evidence="2 3">
    <name type="scientific">Mycolicibacterium hodleri</name>
    <dbReference type="NCBI Taxonomy" id="49897"/>
    <lineage>
        <taxon>Bacteria</taxon>
        <taxon>Bacillati</taxon>
        <taxon>Actinomycetota</taxon>
        <taxon>Actinomycetes</taxon>
        <taxon>Mycobacteriales</taxon>
        <taxon>Mycobacteriaceae</taxon>
        <taxon>Mycolicibacterium</taxon>
    </lineage>
</organism>
<keyword evidence="3" id="KW-1185">Reference proteome</keyword>
<reference evidence="2 3" key="1">
    <citation type="submission" date="2018-10" db="EMBL/GenBank/DDBJ databases">
        <title>Draft genome of Mycobacterium hodleri strain B.</title>
        <authorList>
            <person name="Amande T.J."/>
            <person name="Mcgenity T.J."/>
        </authorList>
    </citation>
    <scope>NUCLEOTIDE SEQUENCE [LARGE SCALE GENOMIC DNA]</scope>
    <source>
        <strain evidence="2 3">B</strain>
    </source>
</reference>
<dbReference type="SUPFAM" id="SSF52980">
    <property type="entry name" value="Restriction endonuclease-like"/>
    <property type="match status" value="1"/>
</dbReference>
<dbReference type="EMBL" id="VIFX01000019">
    <property type="protein sequence ID" value="TQR85625.1"/>
    <property type="molecule type" value="Genomic_DNA"/>
</dbReference>
<evidence type="ECO:0000313" key="3">
    <source>
        <dbReference type="Proteomes" id="UP000315759"/>
    </source>
</evidence>
<dbReference type="AlphaFoldDB" id="A0A544W065"/>
<dbReference type="RefSeq" id="WP_142553049.1">
    <property type="nucleotide sequence ID" value="NZ_VIFX01000019.1"/>
</dbReference>
<accession>A0A544W065</accession>
<feature type="domain" description="DUF559" evidence="1">
    <location>
        <begin position="209"/>
        <end position="261"/>
    </location>
</feature>
<dbReference type="Pfam" id="PF04480">
    <property type="entry name" value="DUF559"/>
    <property type="match status" value="1"/>
</dbReference>
<gene>
    <name evidence="2" type="ORF">D8S82_16140</name>
</gene>
<dbReference type="InterPro" id="IPR011335">
    <property type="entry name" value="Restrct_endonuc-II-like"/>
</dbReference>
<proteinExistence type="predicted"/>
<dbReference type="Gene3D" id="3.40.960.10">
    <property type="entry name" value="VSR Endonuclease"/>
    <property type="match status" value="1"/>
</dbReference>
<comment type="caution">
    <text evidence="2">The sequence shown here is derived from an EMBL/GenBank/DDBJ whole genome shotgun (WGS) entry which is preliminary data.</text>
</comment>
<evidence type="ECO:0000259" key="1">
    <source>
        <dbReference type="Pfam" id="PF04480"/>
    </source>
</evidence>
<name>A0A544W065_9MYCO</name>
<dbReference type="Proteomes" id="UP000315759">
    <property type="component" value="Unassembled WGS sequence"/>
</dbReference>
<sequence>MERVFVGSEALASGALTRHELRRFYRRLLPDVYAPRGMVLTLEDRTVAAWLWSKREGVVKGLAASAVLGAKWVDGDIPIELNWANHRPPTGVVTRNDTLLETEVARHGAMAVTTPDRTAFDLGCRGPVGQAVARLDSLARATHFKVGDVQELALRHPHVKGLRQLDRVLNLVDPGAESPQETRIRLMLTDAGFPRPQTQIPVRAPDGLPRYYLDMGWEDVMVAVEYDGRHHTDRPVYSRDIIRLEYVNTVGWTVVRVVAEHRQAEILHRVRQAWKLRRR</sequence>
<evidence type="ECO:0000313" key="2">
    <source>
        <dbReference type="EMBL" id="TQR85625.1"/>
    </source>
</evidence>